<comment type="caution">
    <text evidence="2">The sequence shown here is derived from an EMBL/GenBank/DDBJ whole genome shotgun (WGS) entry which is preliminary data.</text>
</comment>
<proteinExistence type="predicted"/>
<dbReference type="Proteomes" id="UP000612055">
    <property type="component" value="Unassembled WGS sequence"/>
</dbReference>
<evidence type="ECO:0000313" key="3">
    <source>
        <dbReference type="Proteomes" id="UP000612055"/>
    </source>
</evidence>
<keyword evidence="3" id="KW-1185">Reference proteome</keyword>
<accession>A0A836BP59</accession>
<dbReference type="EMBL" id="JAEHOE010000160">
    <property type="protein sequence ID" value="KAG2483986.1"/>
    <property type="molecule type" value="Genomic_DNA"/>
</dbReference>
<sequence>MAVAARCKAPAAVSAGRSRRSVVVQARSGFGEVAAVVAAAALVAAPANAGVVLQKQELKKVFQDDGSAPAPVKQSEPFKWTPPTFSAPSTSADKPAAAAAPKAEKKAESSSEGPSLDPRSVALPGALLVTVGGFFAATKVDPSFGEWLQTTADRDLNNYVGFESTLKAEGGVVYPKAGTKKVKAASGTKKGKK</sequence>
<evidence type="ECO:0000256" key="1">
    <source>
        <dbReference type="SAM" id="MobiDB-lite"/>
    </source>
</evidence>
<dbReference type="OrthoDB" id="535864at2759"/>
<gene>
    <name evidence="2" type="ORF">HYH03_017153</name>
</gene>
<protein>
    <submittedName>
        <fullName evidence="2">Uncharacterized protein</fullName>
    </submittedName>
</protein>
<reference evidence="2" key="1">
    <citation type="journal article" date="2020" name="bioRxiv">
        <title>Comparative genomics of Chlamydomonas.</title>
        <authorList>
            <person name="Craig R.J."/>
            <person name="Hasan A.R."/>
            <person name="Ness R.W."/>
            <person name="Keightley P.D."/>
        </authorList>
    </citation>
    <scope>NUCLEOTIDE SEQUENCE</scope>
    <source>
        <strain evidence="2">CCAP 11/70</strain>
    </source>
</reference>
<organism evidence="2 3">
    <name type="scientific">Edaphochlamys debaryana</name>
    <dbReference type="NCBI Taxonomy" id="47281"/>
    <lineage>
        <taxon>Eukaryota</taxon>
        <taxon>Viridiplantae</taxon>
        <taxon>Chlorophyta</taxon>
        <taxon>core chlorophytes</taxon>
        <taxon>Chlorophyceae</taxon>
        <taxon>CS clade</taxon>
        <taxon>Chlamydomonadales</taxon>
        <taxon>Chlamydomonadales incertae sedis</taxon>
        <taxon>Edaphochlamys</taxon>
    </lineage>
</organism>
<dbReference type="AlphaFoldDB" id="A0A836BP59"/>
<feature type="region of interest" description="Disordered" evidence="1">
    <location>
        <begin position="63"/>
        <end position="118"/>
    </location>
</feature>
<name>A0A836BP59_9CHLO</name>
<evidence type="ECO:0000313" key="2">
    <source>
        <dbReference type="EMBL" id="KAG2483986.1"/>
    </source>
</evidence>
<feature type="compositionally biased region" description="Low complexity" evidence="1">
    <location>
        <begin position="86"/>
        <end position="101"/>
    </location>
</feature>